<feature type="transmembrane region" description="Helical" evidence="4">
    <location>
        <begin position="41"/>
        <end position="60"/>
    </location>
</feature>
<dbReference type="AlphaFoldDB" id="A0AA36M0Z0"/>
<feature type="region of interest" description="Disordered" evidence="3">
    <location>
        <begin position="657"/>
        <end position="706"/>
    </location>
</feature>
<reference evidence="5" key="1">
    <citation type="submission" date="2023-07" db="EMBL/GenBank/DDBJ databases">
        <authorList>
            <consortium name="CYATHOMIX"/>
        </authorList>
    </citation>
    <scope>NUCLEOTIDE SEQUENCE</scope>
    <source>
        <strain evidence="5">N/A</strain>
    </source>
</reference>
<dbReference type="Gene3D" id="1.25.10.10">
    <property type="entry name" value="Leucine-rich Repeat Variant"/>
    <property type="match status" value="2"/>
</dbReference>
<evidence type="ECO:0000256" key="3">
    <source>
        <dbReference type="SAM" id="MobiDB-lite"/>
    </source>
</evidence>
<dbReference type="GO" id="GO:0005737">
    <property type="term" value="C:cytoplasm"/>
    <property type="evidence" value="ECO:0007669"/>
    <property type="project" value="TreeGrafter"/>
</dbReference>
<name>A0AA36M0Z0_CYLNA</name>
<dbReference type="InterPro" id="IPR051023">
    <property type="entry name" value="PP2A_Regulatory_Subunit_A"/>
</dbReference>
<protein>
    <recommendedName>
        <fullName evidence="7">Serine/threonine-protein phosphatase 4 regulatory subunit 1</fullName>
    </recommendedName>
</protein>
<feature type="region of interest" description="Disordered" evidence="3">
    <location>
        <begin position="574"/>
        <end position="614"/>
    </location>
</feature>
<dbReference type="InterPro" id="IPR016024">
    <property type="entry name" value="ARM-type_fold"/>
</dbReference>
<dbReference type="SUPFAM" id="SSF48371">
    <property type="entry name" value="ARM repeat"/>
    <property type="match status" value="1"/>
</dbReference>
<keyword evidence="4" id="KW-0812">Transmembrane</keyword>
<feature type="compositionally biased region" description="Acidic residues" evidence="3">
    <location>
        <begin position="479"/>
        <end position="496"/>
    </location>
</feature>
<evidence type="ECO:0000256" key="4">
    <source>
        <dbReference type="SAM" id="Phobius"/>
    </source>
</evidence>
<feature type="region of interest" description="Disordered" evidence="3">
    <location>
        <begin position="478"/>
        <end position="501"/>
    </location>
</feature>
<evidence type="ECO:0000256" key="1">
    <source>
        <dbReference type="ARBA" id="ARBA00022737"/>
    </source>
</evidence>
<keyword evidence="4" id="KW-0472">Membrane</keyword>
<accession>A0AA36M0Z0</accession>
<keyword evidence="6" id="KW-1185">Reference proteome</keyword>
<evidence type="ECO:0000313" key="5">
    <source>
        <dbReference type="EMBL" id="CAJ0594950.1"/>
    </source>
</evidence>
<keyword evidence="4" id="KW-1133">Transmembrane helix</keyword>
<feature type="repeat" description="HEAT" evidence="2">
    <location>
        <begin position="995"/>
        <end position="1033"/>
    </location>
</feature>
<proteinExistence type="predicted"/>
<gene>
    <name evidence="5" type="ORF">CYNAS_LOCUS6933</name>
</gene>
<dbReference type="GO" id="GO:0019888">
    <property type="term" value="F:protein phosphatase regulator activity"/>
    <property type="evidence" value="ECO:0007669"/>
    <property type="project" value="TreeGrafter"/>
</dbReference>
<comment type="caution">
    <text evidence="5">The sequence shown here is derived from an EMBL/GenBank/DDBJ whole genome shotgun (WGS) entry which is preliminary data.</text>
</comment>
<organism evidence="5 6">
    <name type="scientific">Cylicocyclus nassatus</name>
    <name type="common">Nematode worm</name>
    <dbReference type="NCBI Taxonomy" id="53992"/>
    <lineage>
        <taxon>Eukaryota</taxon>
        <taxon>Metazoa</taxon>
        <taxon>Ecdysozoa</taxon>
        <taxon>Nematoda</taxon>
        <taxon>Chromadorea</taxon>
        <taxon>Rhabditida</taxon>
        <taxon>Rhabditina</taxon>
        <taxon>Rhabditomorpha</taxon>
        <taxon>Strongyloidea</taxon>
        <taxon>Strongylidae</taxon>
        <taxon>Cylicocyclus</taxon>
    </lineage>
</organism>
<dbReference type="EMBL" id="CATQJL010000112">
    <property type="protein sequence ID" value="CAJ0594950.1"/>
    <property type="molecule type" value="Genomic_DNA"/>
</dbReference>
<dbReference type="Proteomes" id="UP001176961">
    <property type="component" value="Unassembled WGS sequence"/>
</dbReference>
<keyword evidence="1" id="KW-0677">Repeat</keyword>
<feature type="compositionally biased region" description="Basic and acidic residues" evidence="3">
    <location>
        <begin position="670"/>
        <end position="686"/>
    </location>
</feature>
<dbReference type="InterPro" id="IPR011989">
    <property type="entry name" value="ARM-like"/>
</dbReference>
<dbReference type="PROSITE" id="PS50077">
    <property type="entry name" value="HEAT_REPEAT"/>
    <property type="match status" value="2"/>
</dbReference>
<evidence type="ECO:0000256" key="2">
    <source>
        <dbReference type="PROSITE-ProRule" id="PRU00103"/>
    </source>
</evidence>
<feature type="compositionally biased region" description="Low complexity" evidence="3">
    <location>
        <begin position="574"/>
        <end position="587"/>
    </location>
</feature>
<feature type="region of interest" description="Disordered" evidence="3">
    <location>
        <begin position="515"/>
        <end position="541"/>
    </location>
</feature>
<dbReference type="PANTHER" id="PTHR10648">
    <property type="entry name" value="SERINE/THREONINE-PROTEIN PHOSPHATASE PP2A 65 KDA REGULATORY SUBUNIT"/>
    <property type="match status" value="1"/>
</dbReference>
<feature type="repeat" description="HEAT" evidence="2">
    <location>
        <begin position="774"/>
        <end position="812"/>
    </location>
</feature>
<sequence>MHLIEVLLSDFRQRQTCINNSFDQCYAVASNRMILLRLQQLILLVFVTYTIALATVWSKVSRVFKITRKSESSLDSDALGLISDNTKTNRNIFRAIASSAQSMLSGRSSYDYRLALEDDVNDMKEFGTGAGRRFHLSGLADWIEAPRDAANLPQIIQATRSQDPCEKEYAFGEMLKVVERLDPLANVALVDSALSCVVDWIKERPMIERHVSMVLDPLPLLVDYASRHEILRRHVDPMIAYLVRELSYPAVTSNRAVFGVGVLLERGLIPQDALRNQIIPILFDLIESKGDDPGMEDRRVEIAAVLCRVISSGMITDKRWLFDNFIADYSRFLEHHVVHIRKAAVGVLADLSRIFGQKFTELFIIPHLSYLCLDANWGVRKAVCEVFVEVARHTSPSVRRQQLAQSFVKLLHDPSRWVWYTAFQELGPFIATFADSKLSGLKIEDGQVCETDGRDPENVISDMIEFEKLPAGCYMPEKETEEEEADDSGQESDPGDESGQLIDGLQHMLDTWTAGRKRSSTRSAPPSVIEGEPSSSGEQVSIAAKCNSSDDLSKIGLDDTEYNEDDDMDLLDTTLNDLGLDDSSSSGEQESPVKSKESTSETAPAEFSPLTYWSDPYDTFAVDDEELVAFGSSKSIPNSRSFLERRFDVLYVSPDQTVQSPVASPRRTPRNSESERKNSGGDDASPRSRKSSRSTTCNAEDSDIIADCRGEDTDEQEEPIEEDPVQKIVPQELVDNFMGMVLPGGMMDSDINRHCAHNFPAVAYTLGRANWPQLRDTYNKLATDDQLRVRVSIANSIHEMAAIVGARHTDDDLLPVFHAYREDAFEVRVGLLKHLFEFYRCLSPETRKGMIDALPQFMPMDNSMLNGNWRYRHEFARQCNKLCEMYGIEEINRTMSAIALTLANDRVSEVRKEAVHLLSQILARLVDHEWSNVTSKQESNVDGPSGATLTELFVHDLVSGFANTQKWTRRQTFAYVCERVLIDHALSMEQFRYFLLPHLIAMADDSVINVRLAVCRALSLCDSSIQSEAIASDSRGETPLTVKTVLERLSQDSDMDVARAARQAMGQTVGSETVDITMRGFRIREKENSLLDTHIIDNYEEDDMSLCSDYATSEPSIRSTQLALHE</sequence>
<evidence type="ECO:0008006" key="7">
    <source>
        <dbReference type="Google" id="ProtNLM"/>
    </source>
</evidence>
<dbReference type="InterPro" id="IPR021133">
    <property type="entry name" value="HEAT_type_2"/>
</dbReference>
<evidence type="ECO:0000313" key="6">
    <source>
        <dbReference type="Proteomes" id="UP001176961"/>
    </source>
</evidence>
<dbReference type="PANTHER" id="PTHR10648:SF1">
    <property type="entry name" value="SERINE_THREONINE-PROTEIN PHOSPHATASE 4 REGULATORY SUBUNIT 1"/>
    <property type="match status" value="1"/>
</dbReference>